<dbReference type="Gene3D" id="3.40.250.10">
    <property type="entry name" value="Rhodanese-like domain"/>
    <property type="match status" value="2"/>
</dbReference>
<feature type="domain" description="Rhodanese" evidence="4">
    <location>
        <begin position="24"/>
        <end position="142"/>
    </location>
</feature>
<dbReference type="Proteomes" id="UP000256964">
    <property type="component" value="Unassembled WGS sequence"/>
</dbReference>
<evidence type="ECO:0000256" key="1">
    <source>
        <dbReference type="ARBA" id="ARBA00022679"/>
    </source>
</evidence>
<feature type="region of interest" description="Disordered" evidence="3">
    <location>
        <begin position="137"/>
        <end position="156"/>
    </location>
</feature>
<dbReference type="EMBL" id="KZ857381">
    <property type="protein sequence ID" value="RDX56089.1"/>
    <property type="molecule type" value="Genomic_DNA"/>
</dbReference>
<sequence>MFGDNCPLVVSPAQLHNLKASQPSPADLVVLDASWHMPNSPRKADSEYLARHIPSARFLDIDRVASPHPLSLPHMMPDPKTFVEACSKFGITPETHVVIYDTHGVFSSPRALYMFRAFGHHRSSILDGGLLGWQAHGGQTESGESENVRASTYPTPSLDKDAVKDYEQMAANAELNPATNAGAFYVLDARPRGRFLGVDPEPRPGLSSGHMPYAVSLPFSAFVETHTVPEHIASKITDKLPLTYTRLRSNQGILSALEDALGADRAREVLEGKRQVVTSCGSGMTAAILWLGLKLLGVERVGLYDESWSGYAMRQESKIVKGE</sequence>
<evidence type="ECO:0000256" key="3">
    <source>
        <dbReference type="SAM" id="MobiDB-lite"/>
    </source>
</evidence>
<dbReference type="SMART" id="SM00450">
    <property type="entry name" value="RHOD"/>
    <property type="match status" value="2"/>
</dbReference>
<dbReference type="PANTHER" id="PTHR11364">
    <property type="entry name" value="THIOSULFATE SULFERTANSFERASE"/>
    <property type="match status" value="1"/>
</dbReference>
<organism evidence="5 6">
    <name type="scientific">Lentinus brumalis</name>
    <dbReference type="NCBI Taxonomy" id="2498619"/>
    <lineage>
        <taxon>Eukaryota</taxon>
        <taxon>Fungi</taxon>
        <taxon>Dikarya</taxon>
        <taxon>Basidiomycota</taxon>
        <taxon>Agaricomycotina</taxon>
        <taxon>Agaricomycetes</taxon>
        <taxon>Polyporales</taxon>
        <taxon>Polyporaceae</taxon>
        <taxon>Lentinus</taxon>
    </lineage>
</organism>
<gene>
    <name evidence="5" type="ORF">OH76DRAFT_1452188</name>
</gene>
<dbReference type="GO" id="GO:0005739">
    <property type="term" value="C:mitochondrion"/>
    <property type="evidence" value="ECO:0007669"/>
    <property type="project" value="TreeGrafter"/>
</dbReference>
<dbReference type="CDD" id="cd01448">
    <property type="entry name" value="TST_Repeat_1"/>
    <property type="match status" value="1"/>
</dbReference>
<evidence type="ECO:0000256" key="2">
    <source>
        <dbReference type="ARBA" id="ARBA00022737"/>
    </source>
</evidence>
<dbReference type="InterPro" id="IPR036873">
    <property type="entry name" value="Rhodanese-like_dom_sf"/>
</dbReference>
<evidence type="ECO:0000259" key="4">
    <source>
        <dbReference type="PROSITE" id="PS50206"/>
    </source>
</evidence>
<evidence type="ECO:0000313" key="5">
    <source>
        <dbReference type="EMBL" id="RDX56089.1"/>
    </source>
</evidence>
<proteinExistence type="predicted"/>
<name>A0A371DU64_9APHY</name>
<dbReference type="AlphaFoldDB" id="A0A371DU64"/>
<dbReference type="Pfam" id="PF00581">
    <property type="entry name" value="Rhodanese"/>
    <property type="match status" value="2"/>
</dbReference>
<protein>
    <submittedName>
        <fullName evidence="5">Rhodanese-like protein</fullName>
    </submittedName>
</protein>
<keyword evidence="1" id="KW-0808">Transferase</keyword>
<dbReference type="SUPFAM" id="SSF52821">
    <property type="entry name" value="Rhodanese/Cell cycle control phosphatase"/>
    <property type="match status" value="2"/>
</dbReference>
<accession>A0A371DU64</accession>
<dbReference type="CDD" id="cd01449">
    <property type="entry name" value="TST_Repeat_2"/>
    <property type="match status" value="1"/>
</dbReference>
<reference evidence="5 6" key="1">
    <citation type="journal article" date="2018" name="Biotechnol. Biofuels">
        <title>Integrative visual omics of the white-rot fungus Polyporus brumalis exposes the biotechnological potential of its oxidative enzymes for delignifying raw plant biomass.</title>
        <authorList>
            <person name="Miyauchi S."/>
            <person name="Rancon A."/>
            <person name="Drula E."/>
            <person name="Hage H."/>
            <person name="Chaduli D."/>
            <person name="Favel A."/>
            <person name="Grisel S."/>
            <person name="Henrissat B."/>
            <person name="Herpoel-Gimbert I."/>
            <person name="Ruiz-Duenas F.J."/>
            <person name="Chevret D."/>
            <person name="Hainaut M."/>
            <person name="Lin J."/>
            <person name="Wang M."/>
            <person name="Pangilinan J."/>
            <person name="Lipzen A."/>
            <person name="Lesage-Meessen L."/>
            <person name="Navarro D."/>
            <person name="Riley R."/>
            <person name="Grigoriev I.V."/>
            <person name="Zhou S."/>
            <person name="Raouche S."/>
            <person name="Rosso M.N."/>
        </authorList>
    </citation>
    <scope>NUCLEOTIDE SEQUENCE [LARGE SCALE GENOMIC DNA]</scope>
    <source>
        <strain evidence="5 6">BRFM 1820</strain>
    </source>
</reference>
<dbReference type="PROSITE" id="PS50206">
    <property type="entry name" value="RHODANESE_3"/>
    <property type="match status" value="2"/>
</dbReference>
<dbReference type="PANTHER" id="PTHR11364:SF27">
    <property type="entry name" value="SULFURTRANSFERASE"/>
    <property type="match status" value="1"/>
</dbReference>
<dbReference type="InterPro" id="IPR001763">
    <property type="entry name" value="Rhodanese-like_dom"/>
</dbReference>
<keyword evidence="2" id="KW-0677">Repeat</keyword>
<keyword evidence="6" id="KW-1185">Reference proteome</keyword>
<dbReference type="OrthoDB" id="270167at2759"/>
<feature type="domain" description="Rhodanese" evidence="4">
    <location>
        <begin position="180"/>
        <end position="320"/>
    </location>
</feature>
<evidence type="ECO:0000313" key="6">
    <source>
        <dbReference type="Proteomes" id="UP000256964"/>
    </source>
</evidence>
<dbReference type="GO" id="GO:0004792">
    <property type="term" value="F:thiosulfate-cyanide sulfurtransferase activity"/>
    <property type="evidence" value="ECO:0007669"/>
    <property type="project" value="TreeGrafter"/>
</dbReference>
<dbReference type="STRING" id="139420.A0A371DU64"/>
<dbReference type="InterPro" id="IPR045078">
    <property type="entry name" value="TST/MPST-like"/>
</dbReference>